<dbReference type="Pfam" id="PF14706">
    <property type="entry name" value="Tnp_DNA_bind"/>
    <property type="match status" value="1"/>
</dbReference>
<dbReference type="InterPro" id="IPR012337">
    <property type="entry name" value="RNaseH-like_sf"/>
</dbReference>
<reference evidence="2 3" key="1">
    <citation type="submission" date="2024-07" db="EMBL/GenBank/DDBJ databases">
        <title>A survey of Mimosa microsymbionts across Brazilian biomes reveals a high diversity of Paraburkholderia nodulating endemic species, but also that Cupriavidus is common as a symbiont of widespread species.</title>
        <authorList>
            <person name="Rouws L."/>
            <person name="Barauna A."/>
            <person name="Beukes C."/>
            <person name="Rouws J.R.C."/>
            <person name="De Faria S.M."/>
            <person name="Gross E."/>
            <person name="Bueno Dos Reis Junior F."/>
            <person name="Simon M.F."/>
            <person name="Maluk M."/>
            <person name="Odee D.W."/>
            <person name="Kenicer G."/>
            <person name="Young J.P.W."/>
            <person name="Reis V.M."/>
            <person name="Zilli J."/>
            <person name="James E.K."/>
        </authorList>
    </citation>
    <scope>NUCLEOTIDE SEQUENCE [LARGE SCALE GENOMIC DNA]</scope>
    <source>
        <strain evidence="2 3">BR14375</strain>
    </source>
</reference>
<dbReference type="RefSeq" id="WP_368608445.1">
    <property type="nucleotide sequence ID" value="NZ_CP168531.1"/>
</dbReference>
<accession>A0ABV3WHV9</accession>
<protein>
    <submittedName>
        <fullName evidence="2">Transposase DNA-binding-containing protein</fullName>
    </submittedName>
</protein>
<proteinExistence type="predicted"/>
<keyword evidence="3" id="KW-1185">Reference proteome</keyword>
<name>A0ABV3WHV9_9BURK</name>
<evidence type="ECO:0000259" key="1">
    <source>
        <dbReference type="Pfam" id="PF14706"/>
    </source>
</evidence>
<evidence type="ECO:0000313" key="3">
    <source>
        <dbReference type="Proteomes" id="UP001558535"/>
    </source>
</evidence>
<gene>
    <name evidence="2" type="ORF">AB3X84_22425</name>
</gene>
<sequence>MGQTIPFACQDGASTKAAYRFLSNDRVSEHDILSGHFHASAQRVKATARGRASLPP</sequence>
<dbReference type="Gene3D" id="1.10.246.40">
    <property type="entry name" value="Tn5 transposase, domain 1"/>
    <property type="match status" value="1"/>
</dbReference>
<organism evidence="2 3">
    <name type="scientific">Paraburkholderia phenoliruptrix</name>
    <dbReference type="NCBI Taxonomy" id="252970"/>
    <lineage>
        <taxon>Bacteria</taxon>
        <taxon>Pseudomonadati</taxon>
        <taxon>Pseudomonadota</taxon>
        <taxon>Betaproteobacteria</taxon>
        <taxon>Burkholderiales</taxon>
        <taxon>Burkholderiaceae</taxon>
        <taxon>Paraburkholderia</taxon>
    </lineage>
</organism>
<evidence type="ECO:0000313" key="2">
    <source>
        <dbReference type="EMBL" id="MEX3752752.1"/>
    </source>
</evidence>
<dbReference type="EMBL" id="JBFPKE010000009">
    <property type="protein sequence ID" value="MEX3752752.1"/>
    <property type="molecule type" value="Genomic_DNA"/>
</dbReference>
<dbReference type="SUPFAM" id="SSF53098">
    <property type="entry name" value="Ribonuclease H-like"/>
    <property type="match status" value="1"/>
</dbReference>
<comment type="caution">
    <text evidence="2">The sequence shown here is derived from an EMBL/GenBank/DDBJ whole genome shotgun (WGS) entry which is preliminary data.</text>
</comment>
<dbReference type="Proteomes" id="UP001558535">
    <property type="component" value="Unassembled WGS sequence"/>
</dbReference>
<dbReference type="InterPro" id="IPR038215">
    <property type="entry name" value="TN5-like_N_sf"/>
</dbReference>
<keyword evidence="2" id="KW-0238">DNA-binding</keyword>
<feature type="domain" description="Transposase Tn5-like N-terminal" evidence="1">
    <location>
        <begin position="1"/>
        <end position="27"/>
    </location>
</feature>
<dbReference type="InterPro" id="IPR014735">
    <property type="entry name" value="Transposase_Tn5-like_N"/>
</dbReference>
<dbReference type="GO" id="GO:0003677">
    <property type="term" value="F:DNA binding"/>
    <property type="evidence" value="ECO:0007669"/>
    <property type="project" value="UniProtKB-KW"/>
</dbReference>